<dbReference type="InterPro" id="IPR012337">
    <property type="entry name" value="RNaseH-like_sf"/>
</dbReference>
<dbReference type="SUPFAM" id="SSF53098">
    <property type="entry name" value="Ribonuclease H-like"/>
    <property type="match status" value="1"/>
</dbReference>
<gene>
    <name evidence="5" type="ORF">Tco_0752405</name>
</gene>
<feature type="compositionally biased region" description="Basic and acidic residues" evidence="3">
    <location>
        <begin position="924"/>
        <end position="933"/>
    </location>
</feature>
<evidence type="ECO:0000256" key="3">
    <source>
        <dbReference type="SAM" id="MobiDB-lite"/>
    </source>
</evidence>
<dbReference type="InterPro" id="IPR039537">
    <property type="entry name" value="Retrotran_Ty1/copia-like"/>
</dbReference>
<keyword evidence="2" id="KW-0175">Coiled coil</keyword>
<protein>
    <submittedName>
        <fullName evidence="5">Retrovirus-related pol polyprotein from transposon TNT 1-94</fullName>
    </submittedName>
</protein>
<dbReference type="Pfam" id="PF22936">
    <property type="entry name" value="Pol_BBD"/>
    <property type="match status" value="1"/>
</dbReference>
<dbReference type="Proteomes" id="UP001151760">
    <property type="component" value="Unassembled WGS sequence"/>
</dbReference>
<reference evidence="5" key="2">
    <citation type="submission" date="2022-01" db="EMBL/GenBank/DDBJ databases">
        <authorList>
            <person name="Yamashiro T."/>
            <person name="Shiraishi A."/>
            <person name="Satake H."/>
            <person name="Nakayama K."/>
        </authorList>
    </citation>
    <scope>NUCLEOTIDE SEQUENCE</scope>
</reference>
<name>A0ABQ4Z6R4_9ASTR</name>
<dbReference type="Pfam" id="PF13976">
    <property type="entry name" value="gag_pre-integrs"/>
    <property type="match status" value="1"/>
</dbReference>
<dbReference type="PANTHER" id="PTHR42648">
    <property type="entry name" value="TRANSPOSASE, PUTATIVE-RELATED"/>
    <property type="match status" value="1"/>
</dbReference>
<evidence type="ECO:0000256" key="2">
    <source>
        <dbReference type="SAM" id="Coils"/>
    </source>
</evidence>
<feature type="coiled-coil region" evidence="2">
    <location>
        <begin position="755"/>
        <end position="862"/>
    </location>
</feature>
<organism evidence="5 6">
    <name type="scientific">Tanacetum coccineum</name>
    <dbReference type="NCBI Taxonomy" id="301880"/>
    <lineage>
        <taxon>Eukaryota</taxon>
        <taxon>Viridiplantae</taxon>
        <taxon>Streptophyta</taxon>
        <taxon>Embryophyta</taxon>
        <taxon>Tracheophyta</taxon>
        <taxon>Spermatophyta</taxon>
        <taxon>Magnoliopsida</taxon>
        <taxon>eudicotyledons</taxon>
        <taxon>Gunneridae</taxon>
        <taxon>Pentapetalae</taxon>
        <taxon>asterids</taxon>
        <taxon>campanulids</taxon>
        <taxon>Asterales</taxon>
        <taxon>Asteraceae</taxon>
        <taxon>Asteroideae</taxon>
        <taxon>Anthemideae</taxon>
        <taxon>Anthemidinae</taxon>
        <taxon>Tanacetum</taxon>
    </lineage>
</organism>
<feature type="coiled-coil region" evidence="2">
    <location>
        <begin position="477"/>
        <end position="504"/>
    </location>
</feature>
<reference evidence="5" key="1">
    <citation type="journal article" date="2022" name="Int. J. Mol. Sci.">
        <title>Draft Genome of Tanacetum Coccineum: Genomic Comparison of Closely Related Tanacetum-Family Plants.</title>
        <authorList>
            <person name="Yamashiro T."/>
            <person name="Shiraishi A."/>
            <person name="Nakayama K."/>
            <person name="Satake H."/>
        </authorList>
    </citation>
    <scope>NUCLEOTIDE SEQUENCE</scope>
</reference>
<dbReference type="InterPro" id="IPR054722">
    <property type="entry name" value="PolX-like_BBD"/>
</dbReference>
<evidence type="ECO:0000313" key="5">
    <source>
        <dbReference type="EMBL" id="GJS85864.1"/>
    </source>
</evidence>
<feature type="compositionally biased region" description="Polar residues" evidence="3">
    <location>
        <begin position="1353"/>
        <end position="1363"/>
    </location>
</feature>
<feature type="region of interest" description="Disordered" evidence="3">
    <location>
        <begin position="917"/>
        <end position="948"/>
    </location>
</feature>
<keyword evidence="6" id="KW-1185">Reference proteome</keyword>
<comment type="caution">
    <text evidence="5">The sequence shown here is derived from an EMBL/GenBank/DDBJ whole genome shotgun (WGS) entry which is preliminary data.</text>
</comment>
<feature type="region of interest" description="Disordered" evidence="3">
    <location>
        <begin position="1416"/>
        <end position="1435"/>
    </location>
</feature>
<dbReference type="InterPro" id="IPR025724">
    <property type="entry name" value="GAG-pre-integrase_dom"/>
</dbReference>
<proteinExistence type="predicted"/>
<evidence type="ECO:0000256" key="1">
    <source>
        <dbReference type="ARBA" id="ARBA00022670"/>
    </source>
</evidence>
<evidence type="ECO:0000313" key="6">
    <source>
        <dbReference type="Proteomes" id="UP001151760"/>
    </source>
</evidence>
<evidence type="ECO:0000259" key="4">
    <source>
        <dbReference type="PROSITE" id="PS50994"/>
    </source>
</evidence>
<feature type="domain" description="Integrase catalytic" evidence="4">
    <location>
        <begin position="1180"/>
        <end position="1359"/>
    </location>
</feature>
<dbReference type="Pfam" id="PF00665">
    <property type="entry name" value="rve"/>
    <property type="match status" value="1"/>
</dbReference>
<keyword evidence="1" id="KW-0378">Hydrolase</keyword>
<keyword evidence="1" id="KW-0645">Protease</keyword>
<dbReference type="PANTHER" id="PTHR42648:SF18">
    <property type="entry name" value="RETROTRANSPOSON, UNCLASSIFIED-LIKE PROTEIN"/>
    <property type="match status" value="1"/>
</dbReference>
<accession>A0ABQ4Z6R4</accession>
<feature type="region of interest" description="Disordered" evidence="3">
    <location>
        <begin position="1350"/>
        <end position="1394"/>
    </location>
</feature>
<feature type="compositionally biased region" description="Low complexity" evidence="3">
    <location>
        <begin position="1371"/>
        <end position="1382"/>
    </location>
</feature>
<dbReference type="InterPro" id="IPR036397">
    <property type="entry name" value="RNaseH_sf"/>
</dbReference>
<sequence length="1435" mass="163494">MTTLAEFMILSGGDNRPPMLDKDLYDSWKSRMELYKQNIEHGRMILESVEHGPLIWPTIKENGVTRTKKYEELFATEKIQADCDLKATNIILQGLPSDFYSLVNTKSLNSLPPEWSKFMTDVKLVRDLHTTNFDQLNAYLEQHELHANKVPSYPNAYSSTIHQNACPQPQSIPQIIYTVSIVNQQTHLAKLPQIDSGLAVLVFKQGDDPIDAINKMMSFLSTVITSRFPYTNNQLRNPSNPRQQESIHDGRVTVQLVYGRQNSFAASTSGIRANISETVVNNSSQQRVVKCFNCQGEAQGSSKVLNEEELEFLADRGVAEAKAVLMANLSSYRSDVLSEVPHSENTLNDMLNQSVQEMLYFEQTHLVNYLENEITIDSNIILYSQYLLETQNAAVQDTNSSAQQDAMILSVFEQLSNQVTNCNKVNKDNLITNESLSGEIERYKEWVKLLEERQNVELSTKEKLIIDDIIWEKNAQFMDFEKEINSLKQTLSEQLKEKELLTETFNKFKELDNIVYKMGQSAQTVHMLTKPQVFYDNNLKQALGFQNLFYLKKAQQIRPMLYDGSVIAKETNVISIADSEETLMLEGESRSKMLLKQSDPMVLENKVNIKPINYAELNRLSEDFGKRFISQQELSDEQAFGLQTSHPNTDQSASSPIKIKALRELPTVRLVNTSLKKLKYHLGQFDSMVKKRSTTDALTEGEWGFEHTKAVFLKEIIPFLKTIKDIFNVFDKDLLNENNTSVNQTKPTFDQLFELNNLKAELQVKDTTIEKLKANIKRLNKTSTTNSVKKDIDEIETINIELEHRVAKLIAKNKHLKQTYKQLYDSIKPSRICAKEHTESLVNQLNQKSVEITDLNAQLQEKLNPVTLAPKDKNNREAHIYYLKHTMEQAVILREIVEQAKSLNPLDSASYSACNRSTISSRSKSTDNTKNDRILQISSSTQKKNKVEDHSRIVNSMFDARHKLCFLEFVFDMNACSKSKSVKKAKKKEEWKPTGKVVQIVLWYLDLECSKHMTGDHSQLTNFVYKFLDTVKFGNDQIAKIIGYADYQIRNITISRVYFVEGVGHNLFSVGQFCDSDLEVAFRKHTCFVRNLEGVDLLSGSQETNLYTLSIRDMMVSSPICLLSKASKTKSWLWHRRSPHLNFGAINHLAKNVLVRGLPKSKFEKDHLCSACAMGKSKKQSHKPKYEDTNREKLYLLHMDLCGPMRVASVNGKKYIFVIVDDYSRFTWVKFLASKDEAPDFIIKFLKMIQVRLNATVRNIRTDNETEFINQTLCSYYESVGLSHETSVARSPQQNGVVERQNRTLVEAARTMLIYAKAPLFLWAEALVFDEFFSPPASFVSTVLAVEAPAPVKSTSTPSSTLVDQDAPYLSTPRSTQQSQSQEIPFSAEEESHDLEVAHMSNDPYFGILIPETISEESSSSDVIPTIVHSDTPIS</sequence>
<dbReference type="Gene3D" id="3.30.420.10">
    <property type="entry name" value="Ribonuclease H-like superfamily/Ribonuclease H"/>
    <property type="match status" value="1"/>
</dbReference>
<dbReference type="PROSITE" id="PS50994">
    <property type="entry name" value="INTEGRASE"/>
    <property type="match status" value="1"/>
</dbReference>
<dbReference type="EMBL" id="BQNB010011082">
    <property type="protein sequence ID" value="GJS85864.1"/>
    <property type="molecule type" value="Genomic_DNA"/>
</dbReference>
<dbReference type="InterPro" id="IPR001584">
    <property type="entry name" value="Integrase_cat-core"/>
</dbReference>